<feature type="compositionally biased region" description="Acidic residues" evidence="1">
    <location>
        <begin position="81"/>
        <end position="110"/>
    </location>
</feature>
<feature type="compositionally biased region" description="Basic and acidic residues" evidence="1">
    <location>
        <begin position="132"/>
        <end position="144"/>
    </location>
</feature>
<keyword evidence="3" id="KW-1185">Reference proteome</keyword>
<name>A0AAD8MTA3_9APIA</name>
<evidence type="ECO:0000256" key="1">
    <source>
        <dbReference type="SAM" id="MobiDB-lite"/>
    </source>
</evidence>
<dbReference type="AlphaFoldDB" id="A0AAD8MTA3"/>
<feature type="compositionally biased region" description="Gly residues" evidence="1">
    <location>
        <begin position="162"/>
        <end position="177"/>
    </location>
</feature>
<evidence type="ECO:0000313" key="3">
    <source>
        <dbReference type="Proteomes" id="UP001237642"/>
    </source>
</evidence>
<dbReference type="Proteomes" id="UP001237642">
    <property type="component" value="Unassembled WGS sequence"/>
</dbReference>
<protein>
    <submittedName>
        <fullName evidence="2">Uncharacterized protein</fullName>
    </submittedName>
</protein>
<evidence type="ECO:0000313" key="2">
    <source>
        <dbReference type="EMBL" id="KAK1383133.1"/>
    </source>
</evidence>
<sequence length="177" mass="19419">MFLLILQKLESIRVDSIILMTKSREVDESVSSKDKAIPYDDVFQNKKSNASSSHVERVIVRDPSNFFVDLRMFENDYSIDYNDEEANNKDEDDEDEVRDEDNDEQSDNDDLLVSTNFGKGHGGMGKSNGGGHDSRVGRSREGEHSSGVGRNSEGGHSSRVGRSGGGWGNGVERSGGG</sequence>
<reference evidence="2" key="1">
    <citation type="submission" date="2023-02" db="EMBL/GenBank/DDBJ databases">
        <title>Genome of toxic invasive species Heracleum sosnowskyi carries increased number of genes despite the absence of recent whole-genome duplications.</title>
        <authorList>
            <person name="Schelkunov M."/>
            <person name="Shtratnikova V."/>
            <person name="Makarenko M."/>
            <person name="Klepikova A."/>
            <person name="Omelchenko D."/>
            <person name="Novikova G."/>
            <person name="Obukhova E."/>
            <person name="Bogdanov V."/>
            <person name="Penin A."/>
            <person name="Logacheva M."/>
        </authorList>
    </citation>
    <scope>NUCLEOTIDE SEQUENCE</scope>
    <source>
        <strain evidence="2">Hsosn_3</strain>
        <tissue evidence="2">Leaf</tissue>
    </source>
</reference>
<reference evidence="2" key="2">
    <citation type="submission" date="2023-05" db="EMBL/GenBank/DDBJ databases">
        <authorList>
            <person name="Schelkunov M.I."/>
        </authorList>
    </citation>
    <scope>NUCLEOTIDE SEQUENCE</scope>
    <source>
        <strain evidence="2">Hsosn_3</strain>
        <tissue evidence="2">Leaf</tissue>
    </source>
</reference>
<gene>
    <name evidence="2" type="ORF">POM88_020868</name>
</gene>
<feature type="compositionally biased region" description="Gly residues" evidence="1">
    <location>
        <begin position="119"/>
        <end position="131"/>
    </location>
</feature>
<dbReference type="EMBL" id="JAUIZM010000005">
    <property type="protein sequence ID" value="KAK1383133.1"/>
    <property type="molecule type" value="Genomic_DNA"/>
</dbReference>
<accession>A0AAD8MTA3</accession>
<comment type="caution">
    <text evidence="2">The sequence shown here is derived from an EMBL/GenBank/DDBJ whole genome shotgun (WGS) entry which is preliminary data.</text>
</comment>
<proteinExistence type="predicted"/>
<feature type="region of interest" description="Disordered" evidence="1">
    <location>
        <begin position="79"/>
        <end position="177"/>
    </location>
</feature>
<organism evidence="2 3">
    <name type="scientific">Heracleum sosnowskyi</name>
    <dbReference type="NCBI Taxonomy" id="360622"/>
    <lineage>
        <taxon>Eukaryota</taxon>
        <taxon>Viridiplantae</taxon>
        <taxon>Streptophyta</taxon>
        <taxon>Embryophyta</taxon>
        <taxon>Tracheophyta</taxon>
        <taxon>Spermatophyta</taxon>
        <taxon>Magnoliopsida</taxon>
        <taxon>eudicotyledons</taxon>
        <taxon>Gunneridae</taxon>
        <taxon>Pentapetalae</taxon>
        <taxon>asterids</taxon>
        <taxon>campanulids</taxon>
        <taxon>Apiales</taxon>
        <taxon>Apiaceae</taxon>
        <taxon>Apioideae</taxon>
        <taxon>apioid superclade</taxon>
        <taxon>Tordylieae</taxon>
        <taxon>Tordyliinae</taxon>
        <taxon>Heracleum</taxon>
    </lineage>
</organism>